<gene>
    <name evidence="3" type="ORF">CPB83DRAFT_850425</name>
</gene>
<accession>A0A9P6EK34</accession>
<feature type="transmembrane region" description="Helical" evidence="2">
    <location>
        <begin position="241"/>
        <end position="262"/>
    </location>
</feature>
<dbReference type="EMBL" id="MU157839">
    <property type="protein sequence ID" value="KAF9530497.1"/>
    <property type="molecule type" value="Genomic_DNA"/>
</dbReference>
<dbReference type="AlphaFoldDB" id="A0A9P6EK34"/>
<keyword evidence="2" id="KW-1133">Transmembrane helix</keyword>
<evidence type="ECO:0000313" key="3">
    <source>
        <dbReference type="EMBL" id="KAF9530497.1"/>
    </source>
</evidence>
<name>A0A9P6EK34_9AGAR</name>
<sequence length="282" mass="30382">MSTVPHMSERRNTGQSQLSSINTSLRAESKNPSQQSFGNTLPFQSGTPGNFTQHEETGGYFSPGTMRDYDTINQRPPPHQPTKSLLSYALPNAVASVKDGWQGTSSSGAVVSGLLAGVASQLLGTFTDADISPSGAKGIIVATCYAAIFLNINATIGSFVLIDRLGELGFEAARLDMLGRLDQLELVGHNHSQVNQLLKEFGAGRMWKYMLIHWLVTFYLGILSLIISVLTYVLLTEGTAIQAVMCVLVGVTLVPTTVFILFGGRSRNARKKVDVSQSKVTI</sequence>
<feature type="compositionally biased region" description="Polar residues" evidence="1">
    <location>
        <begin position="13"/>
        <end position="52"/>
    </location>
</feature>
<organism evidence="3 4">
    <name type="scientific">Crepidotus variabilis</name>
    <dbReference type="NCBI Taxonomy" id="179855"/>
    <lineage>
        <taxon>Eukaryota</taxon>
        <taxon>Fungi</taxon>
        <taxon>Dikarya</taxon>
        <taxon>Basidiomycota</taxon>
        <taxon>Agaricomycotina</taxon>
        <taxon>Agaricomycetes</taxon>
        <taxon>Agaricomycetidae</taxon>
        <taxon>Agaricales</taxon>
        <taxon>Agaricineae</taxon>
        <taxon>Crepidotaceae</taxon>
        <taxon>Crepidotus</taxon>
    </lineage>
</organism>
<evidence type="ECO:0000256" key="2">
    <source>
        <dbReference type="SAM" id="Phobius"/>
    </source>
</evidence>
<dbReference type="OrthoDB" id="3225366at2759"/>
<keyword evidence="2" id="KW-0812">Transmembrane</keyword>
<feature type="transmembrane region" description="Helical" evidence="2">
    <location>
        <begin position="211"/>
        <end position="235"/>
    </location>
</feature>
<evidence type="ECO:0000256" key="1">
    <source>
        <dbReference type="SAM" id="MobiDB-lite"/>
    </source>
</evidence>
<evidence type="ECO:0000313" key="4">
    <source>
        <dbReference type="Proteomes" id="UP000807306"/>
    </source>
</evidence>
<dbReference type="Proteomes" id="UP000807306">
    <property type="component" value="Unassembled WGS sequence"/>
</dbReference>
<protein>
    <submittedName>
        <fullName evidence="3">Uncharacterized protein</fullName>
    </submittedName>
</protein>
<keyword evidence="2" id="KW-0472">Membrane</keyword>
<reference evidence="3" key="1">
    <citation type="submission" date="2020-11" db="EMBL/GenBank/DDBJ databases">
        <authorList>
            <consortium name="DOE Joint Genome Institute"/>
            <person name="Ahrendt S."/>
            <person name="Riley R."/>
            <person name="Andreopoulos W."/>
            <person name="Labutti K."/>
            <person name="Pangilinan J."/>
            <person name="Ruiz-Duenas F.J."/>
            <person name="Barrasa J.M."/>
            <person name="Sanchez-Garcia M."/>
            <person name="Camarero S."/>
            <person name="Miyauchi S."/>
            <person name="Serrano A."/>
            <person name="Linde D."/>
            <person name="Babiker R."/>
            <person name="Drula E."/>
            <person name="Ayuso-Fernandez I."/>
            <person name="Pacheco R."/>
            <person name="Padilla G."/>
            <person name="Ferreira P."/>
            <person name="Barriuso J."/>
            <person name="Kellner H."/>
            <person name="Castanera R."/>
            <person name="Alfaro M."/>
            <person name="Ramirez L."/>
            <person name="Pisabarro A.G."/>
            <person name="Kuo A."/>
            <person name="Tritt A."/>
            <person name="Lipzen A."/>
            <person name="He G."/>
            <person name="Yan M."/>
            <person name="Ng V."/>
            <person name="Cullen D."/>
            <person name="Martin F."/>
            <person name="Rosso M.-N."/>
            <person name="Henrissat B."/>
            <person name="Hibbett D."/>
            <person name="Martinez A.T."/>
            <person name="Grigoriev I.V."/>
        </authorList>
    </citation>
    <scope>NUCLEOTIDE SEQUENCE</scope>
    <source>
        <strain evidence="3">CBS 506.95</strain>
    </source>
</reference>
<keyword evidence="4" id="KW-1185">Reference proteome</keyword>
<comment type="caution">
    <text evidence="3">The sequence shown here is derived from an EMBL/GenBank/DDBJ whole genome shotgun (WGS) entry which is preliminary data.</text>
</comment>
<feature type="region of interest" description="Disordered" evidence="1">
    <location>
        <begin position="1"/>
        <end position="83"/>
    </location>
</feature>
<proteinExistence type="predicted"/>